<dbReference type="Proteomes" id="UP000256941">
    <property type="component" value="Unassembled WGS sequence"/>
</dbReference>
<proteinExistence type="predicted"/>
<dbReference type="Pfam" id="PF03480">
    <property type="entry name" value="DctP"/>
    <property type="match status" value="1"/>
</dbReference>
<evidence type="ECO:0000256" key="2">
    <source>
        <dbReference type="ARBA" id="ARBA00022729"/>
    </source>
</evidence>
<evidence type="ECO:0000313" key="8">
    <source>
        <dbReference type="Proteomes" id="UP000256941"/>
    </source>
</evidence>
<keyword evidence="2 4" id="KW-0732">Signal</keyword>
<dbReference type="Proteomes" id="UP000256794">
    <property type="component" value="Unassembled WGS sequence"/>
</dbReference>
<accession>A0A3D9XYH6</accession>
<evidence type="ECO:0000313" key="7">
    <source>
        <dbReference type="Proteomes" id="UP000256794"/>
    </source>
</evidence>
<feature type="chain" id="PRO_5044592658" evidence="4">
    <location>
        <begin position="24"/>
        <end position="340"/>
    </location>
</feature>
<evidence type="ECO:0000256" key="3">
    <source>
        <dbReference type="ARBA" id="ARBA00022764"/>
    </source>
</evidence>
<gene>
    <name evidence="6" type="ORF">ATH84_10124</name>
    <name evidence="5" type="ORF">BDD41_0453</name>
</gene>
<dbReference type="Gene3D" id="3.40.190.170">
    <property type="entry name" value="Bacterial extracellular solute-binding protein, family 7"/>
    <property type="match status" value="1"/>
</dbReference>
<dbReference type="SUPFAM" id="SSF53850">
    <property type="entry name" value="Periplasmic binding protein-like II"/>
    <property type="match status" value="1"/>
</dbReference>
<evidence type="ECO:0000256" key="1">
    <source>
        <dbReference type="ARBA" id="ARBA00004418"/>
    </source>
</evidence>
<sequence>MKPISLALAAAFGLATMAQPGAAQDAVHLKLAHGYPATHFLWEHGVARFVDRVAEQTGGKVTFEVFPNSQLGKDQLALLSSGLADVALLTPAIAGGKLPLTSVTELPGLFGTSCEATRKFSEIAKEGGPLNEAEYKPLKLHVLYVLTVPPYTVITTKKPVASLADMSGLKIRVAGNAMTKTVGALGGVPVQIPGPEMFDALTRGTVDGALYSHMALPSLKLDQLFKYSVGGMSLGGGSVVLAMSDRAWEALPEDVKAAMNEAGPITEIESCSWQDEQEASFSKELAEERDWQIATLSPEEKAQWEARITEVAKDWAAEMESTGKPGDAILEAFRNAKGTE</sequence>
<comment type="caution">
    <text evidence="5">The sequence shown here is derived from an EMBL/GenBank/DDBJ whole genome shotgun (WGS) entry which is preliminary data.</text>
</comment>
<dbReference type="EMBL" id="QTUJ01000001">
    <property type="protein sequence ID" value="REF71989.1"/>
    <property type="molecule type" value="Genomic_DNA"/>
</dbReference>
<accession>A0A3E0BXK0</accession>
<keyword evidence="7" id="KW-1185">Reference proteome</keyword>
<dbReference type="InterPro" id="IPR018389">
    <property type="entry name" value="DctP_fam"/>
</dbReference>
<organism evidence="5 8">
    <name type="scientific">Paracoccus versutus</name>
    <name type="common">Thiobacillus versutus</name>
    <dbReference type="NCBI Taxonomy" id="34007"/>
    <lineage>
        <taxon>Bacteria</taxon>
        <taxon>Pseudomonadati</taxon>
        <taxon>Pseudomonadota</taxon>
        <taxon>Alphaproteobacteria</taxon>
        <taxon>Rhodobacterales</taxon>
        <taxon>Paracoccaceae</taxon>
        <taxon>Paracoccus</taxon>
    </lineage>
</organism>
<dbReference type="AlphaFoldDB" id="A0A3D9XYH6"/>
<dbReference type="EMBL" id="QUMX01000012">
    <property type="protein sequence ID" value="REG46986.1"/>
    <property type="molecule type" value="Genomic_DNA"/>
</dbReference>
<keyword evidence="3" id="KW-0574">Periplasm</keyword>
<dbReference type="InterPro" id="IPR038404">
    <property type="entry name" value="TRAP_DctP_sf"/>
</dbReference>
<dbReference type="PANTHER" id="PTHR33376:SF15">
    <property type="entry name" value="BLL6794 PROTEIN"/>
    <property type="match status" value="1"/>
</dbReference>
<dbReference type="RefSeq" id="WP_166435380.1">
    <property type="nucleotide sequence ID" value="NZ_CP035287.1"/>
</dbReference>
<feature type="signal peptide" evidence="4">
    <location>
        <begin position="1"/>
        <end position="23"/>
    </location>
</feature>
<evidence type="ECO:0000313" key="5">
    <source>
        <dbReference type="EMBL" id="REF71989.1"/>
    </source>
</evidence>
<dbReference type="GO" id="GO:0042597">
    <property type="term" value="C:periplasmic space"/>
    <property type="evidence" value="ECO:0007669"/>
    <property type="project" value="UniProtKB-SubCell"/>
</dbReference>
<evidence type="ECO:0000256" key="4">
    <source>
        <dbReference type="SAM" id="SignalP"/>
    </source>
</evidence>
<name>A0A3D9XYH6_PARVE</name>
<comment type="subcellular location">
    <subcellularLocation>
        <location evidence="1">Periplasm</location>
    </subcellularLocation>
</comment>
<dbReference type="GO" id="GO:0055085">
    <property type="term" value="P:transmembrane transport"/>
    <property type="evidence" value="ECO:0007669"/>
    <property type="project" value="InterPro"/>
</dbReference>
<dbReference type="PANTHER" id="PTHR33376">
    <property type="match status" value="1"/>
</dbReference>
<dbReference type="NCBIfam" id="NF037995">
    <property type="entry name" value="TRAP_S1"/>
    <property type="match status" value="1"/>
</dbReference>
<protein>
    <submittedName>
        <fullName evidence="5">TRAP-type C4-dicarboxylate transport system substrate-binding protein</fullName>
    </submittedName>
</protein>
<reference evidence="7 8" key="1">
    <citation type="submission" date="2018-08" db="EMBL/GenBank/DDBJ databases">
        <title>Genomic Encyclopedia of Archaeal and Bacterial Type Strains, Phase II (KMG-II): from individual species to whole genera.</title>
        <authorList>
            <person name="Goeker M."/>
        </authorList>
    </citation>
    <scope>NUCLEOTIDE SEQUENCE [LARGE SCALE GENOMIC DNA]</scope>
    <source>
        <strain evidence="5 8">DSM 17099</strain>
        <strain evidence="6 7">DSM 582</strain>
    </source>
</reference>
<evidence type="ECO:0000313" key="6">
    <source>
        <dbReference type="EMBL" id="REG46986.1"/>
    </source>
</evidence>
<dbReference type="CDD" id="cd13601">
    <property type="entry name" value="PBP2_TRAP_DctP1_3_4_like"/>
    <property type="match status" value="1"/>
</dbReference>